<keyword evidence="18" id="KW-1185">Reference proteome</keyword>
<evidence type="ECO:0000313" key="18">
    <source>
        <dbReference type="Proteomes" id="UP000479114"/>
    </source>
</evidence>
<dbReference type="SUPFAM" id="SSF51445">
    <property type="entry name" value="(Trans)glycosidases"/>
    <property type="match status" value="1"/>
</dbReference>
<feature type="domain" description="Mannosidase Ig/CBM-like" evidence="15">
    <location>
        <begin position="650"/>
        <end position="740"/>
    </location>
</feature>
<dbReference type="InterPro" id="IPR041447">
    <property type="entry name" value="Mannosidase_ig"/>
</dbReference>
<dbReference type="InterPro" id="IPR050887">
    <property type="entry name" value="Beta-mannosidase_GH2"/>
</dbReference>
<reference evidence="17 18" key="1">
    <citation type="submission" date="2020-02" db="EMBL/GenBank/DDBJ databases">
        <title>Paenibacillus sp. nov., isolated from rhizosphere soil of tomato.</title>
        <authorList>
            <person name="Weon H.-Y."/>
            <person name="Lee S.A."/>
        </authorList>
    </citation>
    <scope>NUCLEOTIDE SEQUENCE [LARGE SCALE GENOMIC DNA]</scope>
    <source>
        <strain evidence="17 18">14171R-81</strain>
    </source>
</reference>
<dbReference type="GO" id="GO:0006516">
    <property type="term" value="P:glycoprotein catabolic process"/>
    <property type="evidence" value="ECO:0007669"/>
    <property type="project" value="TreeGrafter"/>
</dbReference>
<dbReference type="GO" id="GO:0005975">
    <property type="term" value="P:carbohydrate metabolic process"/>
    <property type="evidence" value="ECO:0007669"/>
    <property type="project" value="InterPro"/>
</dbReference>
<evidence type="ECO:0000256" key="9">
    <source>
        <dbReference type="ARBA" id="ARBA00023295"/>
    </source>
</evidence>
<dbReference type="Pfam" id="PF17786">
    <property type="entry name" value="Mannosidase_ig"/>
    <property type="match status" value="1"/>
</dbReference>
<dbReference type="Pfam" id="PF22666">
    <property type="entry name" value="Glyco_hydro_2_N2"/>
    <property type="match status" value="1"/>
</dbReference>
<comment type="pathway">
    <text evidence="3">Glycan metabolism; N-glycan degradation.</text>
</comment>
<sequence length="827" mass="93581">MNKLSLDGRWNYRQIGETAWREGIVPGSLLSDLAAAGEGVFADPYWRDNEDRILPIFDHDYEYARSFSLCSEDAAKPDKILRFEGLDTLAEVEVNGVRVLTSDNMFRTYEISVDDVLREGDNTIRVVFRSPVAYMTEKQAEQPLFGIPMVVPGYTHLRKAHYMSGWDWGPKLPDCGIWRSVTLICDAKAALSDVRIRQIHQNGGVQVAIELETGEAGESAANSGQAAKVTLTAPDGTASVHHAAVANGTAALTIAVDKPKLWWPNGFGEQPLYRIAVVLNGGGEQELDERSFTIGLRELTVNTEADQWGNAFAFRVNGVDIFSMGADYIPEDNLVGRLSAERTERLIRDCVRANFNTIRVWGGGFYPDSYFYELCDRYGLVIWQDCMFACGVYPLNEAFMDNSMREVEDNVKRIRHHASLGLLCGNNEIEMFFEDGRIANTEENRNAYTLFFERMLPDAIGRLAPDTFYWPGSPSSGGDFYETNGENHGDGHYWDVWHGNQPFTAYRQTYFRYMSEFGFESMPHYKTIEAFTEPEDRNLFSYVMECHQKNPAGNQKILTYLSETFRYPKDLDSLAYASQLMQGEAMLYGVEHWRRNRGRCMGALYWQLNDCWPTLSWASLDYFGRWKALHYMAKRFFSPLLLSACEEGTQASLHVTNERLEPASGTVRWALRTLSGETIEQGETSFEAAPLSTQAVAELDFSATLDTIERKRNAYLSFKLVGADGETSSQGCVFFVPAKYLNLVQPELGIRLEEQADRFVVKLSAAAFAHSVELGFRTLDGVFEDNYFMLSAGEERQIVLEKADLSRPVRLEELQDELTVRSLIDTY</sequence>
<evidence type="ECO:0000313" key="17">
    <source>
        <dbReference type="EMBL" id="QHW34819.1"/>
    </source>
</evidence>
<dbReference type="Gene3D" id="2.60.120.260">
    <property type="entry name" value="Galactose-binding domain-like"/>
    <property type="match status" value="1"/>
</dbReference>
<dbReference type="KEGG" id="prz:GZH47_31175"/>
<evidence type="ECO:0000256" key="12">
    <source>
        <dbReference type="ARBA" id="ARBA00041614"/>
    </source>
</evidence>
<evidence type="ECO:0000256" key="11">
    <source>
        <dbReference type="ARBA" id="ARBA00041069"/>
    </source>
</evidence>
<feature type="domain" description="Glycoside hydrolase family 2 immunoglobulin-like beta-sandwich" evidence="13">
    <location>
        <begin position="191"/>
        <end position="297"/>
    </location>
</feature>
<feature type="domain" description="Beta-mannosidase Ig-fold" evidence="14">
    <location>
        <begin position="743"/>
        <end position="826"/>
    </location>
</feature>
<evidence type="ECO:0000256" key="3">
    <source>
        <dbReference type="ARBA" id="ARBA00004740"/>
    </source>
</evidence>
<dbReference type="InterPro" id="IPR041625">
    <property type="entry name" value="Beta-mannosidase_Ig"/>
</dbReference>
<evidence type="ECO:0000256" key="5">
    <source>
        <dbReference type="ARBA" id="ARBA00012754"/>
    </source>
</evidence>
<evidence type="ECO:0000259" key="14">
    <source>
        <dbReference type="Pfam" id="PF17753"/>
    </source>
</evidence>
<feature type="domain" description="Beta-mannosidase-like galactose-binding" evidence="16">
    <location>
        <begin position="10"/>
        <end position="179"/>
    </location>
</feature>
<dbReference type="PANTHER" id="PTHR43730">
    <property type="entry name" value="BETA-MANNOSIDASE"/>
    <property type="match status" value="1"/>
</dbReference>
<dbReference type="SUPFAM" id="SSF49303">
    <property type="entry name" value="beta-Galactosidase/glucuronidase domain"/>
    <property type="match status" value="3"/>
</dbReference>
<comment type="subcellular location">
    <subcellularLocation>
        <location evidence="2">Secreted</location>
    </subcellularLocation>
</comment>
<dbReference type="SUPFAM" id="SSF49785">
    <property type="entry name" value="Galactose-binding domain-like"/>
    <property type="match status" value="1"/>
</dbReference>
<dbReference type="EMBL" id="CP048286">
    <property type="protein sequence ID" value="QHW34819.1"/>
    <property type="molecule type" value="Genomic_DNA"/>
</dbReference>
<evidence type="ECO:0000259" key="16">
    <source>
        <dbReference type="Pfam" id="PF22666"/>
    </source>
</evidence>
<evidence type="ECO:0000256" key="8">
    <source>
        <dbReference type="ARBA" id="ARBA00023180"/>
    </source>
</evidence>
<dbReference type="InterPro" id="IPR008979">
    <property type="entry name" value="Galactose-bd-like_sf"/>
</dbReference>
<dbReference type="InterPro" id="IPR054593">
    <property type="entry name" value="Beta-mannosidase-like_N2"/>
</dbReference>
<name>A0A6C0P8M4_9BACL</name>
<evidence type="ECO:0000256" key="7">
    <source>
        <dbReference type="ARBA" id="ARBA00022801"/>
    </source>
</evidence>
<dbReference type="Proteomes" id="UP000479114">
    <property type="component" value="Chromosome"/>
</dbReference>
<dbReference type="FunFam" id="3.20.20.80:FF:000050">
    <property type="entry name" value="Beta-mannosidase B"/>
    <property type="match status" value="1"/>
</dbReference>
<dbReference type="PANTHER" id="PTHR43730:SF1">
    <property type="entry name" value="BETA-MANNOSIDASE"/>
    <property type="match status" value="1"/>
</dbReference>
<dbReference type="EC" id="3.2.1.25" evidence="5"/>
<keyword evidence="8" id="KW-0325">Glycoprotein</keyword>
<dbReference type="AlphaFoldDB" id="A0A6C0P8M4"/>
<evidence type="ECO:0000256" key="10">
    <source>
        <dbReference type="ARBA" id="ARBA00038429"/>
    </source>
</evidence>
<dbReference type="InterPro" id="IPR036156">
    <property type="entry name" value="Beta-gal/glucu_dom_sf"/>
</dbReference>
<protein>
    <recommendedName>
        <fullName evidence="11">Beta-mannosidase B</fullName>
        <ecNumber evidence="5">3.2.1.25</ecNumber>
    </recommendedName>
    <alternativeName>
        <fullName evidence="12">Mannanase B</fullName>
    </alternativeName>
</protein>
<keyword evidence="7 17" id="KW-0378">Hydrolase</keyword>
<evidence type="ECO:0000256" key="4">
    <source>
        <dbReference type="ARBA" id="ARBA00011738"/>
    </source>
</evidence>
<evidence type="ECO:0000256" key="1">
    <source>
        <dbReference type="ARBA" id="ARBA00000829"/>
    </source>
</evidence>
<gene>
    <name evidence="17" type="ORF">GZH47_31175</name>
</gene>
<comment type="catalytic activity">
    <reaction evidence="1">
        <text>Hydrolysis of terminal, non-reducing beta-D-mannose residues in beta-D-mannosides.</text>
        <dbReference type="EC" id="3.2.1.25"/>
    </reaction>
</comment>
<comment type="similarity">
    <text evidence="10">Belongs to the glycosyl hydrolase 2 family. Beta-mannosidase B subfamily.</text>
</comment>
<accession>A0A6C0P8M4</accession>
<evidence type="ECO:0000256" key="2">
    <source>
        <dbReference type="ARBA" id="ARBA00004613"/>
    </source>
</evidence>
<keyword evidence="9" id="KW-0326">Glycosidase</keyword>
<dbReference type="Gene3D" id="3.20.20.80">
    <property type="entry name" value="Glycosidases"/>
    <property type="match status" value="1"/>
</dbReference>
<dbReference type="GO" id="GO:0005576">
    <property type="term" value="C:extracellular region"/>
    <property type="evidence" value="ECO:0007669"/>
    <property type="project" value="UniProtKB-SubCell"/>
</dbReference>
<dbReference type="InterPro" id="IPR013783">
    <property type="entry name" value="Ig-like_fold"/>
</dbReference>
<dbReference type="InterPro" id="IPR006102">
    <property type="entry name" value="Ig-like_GH2"/>
</dbReference>
<dbReference type="Gene3D" id="2.60.40.10">
    <property type="entry name" value="Immunoglobulins"/>
    <property type="match status" value="3"/>
</dbReference>
<evidence type="ECO:0000256" key="6">
    <source>
        <dbReference type="ARBA" id="ARBA00022525"/>
    </source>
</evidence>
<proteinExistence type="inferred from homology"/>
<organism evidence="17 18">
    <name type="scientific">Paenibacillus rhizovicinus</name>
    <dbReference type="NCBI Taxonomy" id="2704463"/>
    <lineage>
        <taxon>Bacteria</taxon>
        <taxon>Bacillati</taxon>
        <taxon>Bacillota</taxon>
        <taxon>Bacilli</taxon>
        <taxon>Bacillales</taxon>
        <taxon>Paenibacillaceae</taxon>
        <taxon>Paenibacillus</taxon>
    </lineage>
</organism>
<comment type="subunit">
    <text evidence="4">Homodimer.</text>
</comment>
<keyword evidence="6" id="KW-0964">Secreted</keyword>
<dbReference type="GO" id="GO:0004567">
    <property type="term" value="F:beta-mannosidase activity"/>
    <property type="evidence" value="ECO:0007669"/>
    <property type="project" value="UniProtKB-EC"/>
</dbReference>
<dbReference type="Pfam" id="PF00703">
    <property type="entry name" value="Glyco_hydro_2"/>
    <property type="match status" value="1"/>
</dbReference>
<dbReference type="Pfam" id="PF17753">
    <property type="entry name" value="Ig_mannosidase"/>
    <property type="match status" value="1"/>
</dbReference>
<evidence type="ECO:0000259" key="13">
    <source>
        <dbReference type="Pfam" id="PF00703"/>
    </source>
</evidence>
<evidence type="ECO:0000259" key="15">
    <source>
        <dbReference type="Pfam" id="PF17786"/>
    </source>
</evidence>
<dbReference type="InterPro" id="IPR017853">
    <property type="entry name" value="GH"/>
</dbReference>
<dbReference type="RefSeq" id="WP_162644971.1">
    <property type="nucleotide sequence ID" value="NZ_CP048286.1"/>
</dbReference>